<accession>A0A9P4QUM5</accession>
<dbReference type="Proteomes" id="UP000799444">
    <property type="component" value="Unassembled WGS sequence"/>
</dbReference>
<proteinExistence type="predicted"/>
<keyword evidence="1" id="KW-0812">Transmembrane</keyword>
<evidence type="ECO:0000256" key="1">
    <source>
        <dbReference type="SAM" id="Phobius"/>
    </source>
</evidence>
<evidence type="ECO:0000313" key="2">
    <source>
        <dbReference type="EMBL" id="KAF2731374.1"/>
    </source>
</evidence>
<feature type="transmembrane region" description="Helical" evidence="1">
    <location>
        <begin position="30"/>
        <end position="53"/>
    </location>
</feature>
<evidence type="ECO:0000313" key="3">
    <source>
        <dbReference type="Proteomes" id="UP000799444"/>
    </source>
</evidence>
<gene>
    <name evidence="2" type="ORF">EJ04DRAFT_514646</name>
</gene>
<dbReference type="EMBL" id="ML996197">
    <property type="protein sequence ID" value="KAF2731374.1"/>
    <property type="molecule type" value="Genomic_DNA"/>
</dbReference>
<name>A0A9P4QUM5_9PLEO</name>
<comment type="caution">
    <text evidence="2">The sequence shown here is derived from an EMBL/GenBank/DDBJ whole genome shotgun (WGS) entry which is preliminary data.</text>
</comment>
<dbReference type="AlphaFoldDB" id="A0A9P4QUM5"/>
<reference evidence="2" key="1">
    <citation type="journal article" date="2020" name="Stud. Mycol.">
        <title>101 Dothideomycetes genomes: a test case for predicting lifestyles and emergence of pathogens.</title>
        <authorList>
            <person name="Haridas S."/>
            <person name="Albert R."/>
            <person name="Binder M."/>
            <person name="Bloem J."/>
            <person name="Labutti K."/>
            <person name="Salamov A."/>
            <person name="Andreopoulos B."/>
            <person name="Baker S."/>
            <person name="Barry K."/>
            <person name="Bills G."/>
            <person name="Bluhm B."/>
            <person name="Cannon C."/>
            <person name="Castanera R."/>
            <person name="Culley D."/>
            <person name="Daum C."/>
            <person name="Ezra D."/>
            <person name="Gonzalez J."/>
            <person name="Henrissat B."/>
            <person name="Kuo A."/>
            <person name="Liang C."/>
            <person name="Lipzen A."/>
            <person name="Lutzoni F."/>
            <person name="Magnuson J."/>
            <person name="Mondo S."/>
            <person name="Nolan M."/>
            <person name="Ohm R."/>
            <person name="Pangilinan J."/>
            <person name="Park H.-J."/>
            <person name="Ramirez L."/>
            <person name="Alfaro M."/>
            <person name="Sun H."/>
            <person name="Tritt A."/>
            <person name="Yoshinaga Y."/>
            <person name="Zwiers L.-H."/>
            <person name="Turgeon B."/>
            <person name="Goodwin S."/>
            <person name="Spatafora J."/>
            <person name="Crous P."/>
            <person name="Grigoriev I."/>
        </authorList>
    </citation>
    <scope>NUCLEOTIDE SEQUENCE</scope>
    <source>
        <strain evidence="2">CBS 125425</strain>
    </source>
</reference>
<protein>
    <submittedName>
        <fullName evidence="2">Uncharacterized protein</fullName>
    </submittedName>
</protein>
<keyword evidence="1" id="KW-0472">Membrane</keyword>
<organism evidence="2 3">
    <name type="scientific">Polyplosphaeria fusca</name>
    <dbReference type="NCBI Taxonomy" id="682080"/>
    <lineage>
        <taxon>Eukaryota</taxon>
        <taxon>Fungi</taxon>
        <taxon>Dikarya</taxon>
        <taxon>Ascomycota</taxon>
        <taxon>Pezizomycotina</taxon>
        <taxon>Dothideomycetes</taxon>
        <taxon>Pleosporomycetidae</taxon>
        <taxon>Pleosporales</taxon>
        <taxon>Tetraplosphaeriaceae</taxon>
        <taxon>Polyplosphaeria</taxon>
    </lineage>
</organism>
<keyword evidence="1" id="KW-1133">Transmembrane helix</keyword>
<keyword evidence="3" id="KW-1185">Reference proteome</keyword>
<sequence>MPFPITSLCIPQSHQSSHIDCLVSDTSSSILVVVPLVPLLAPLLVLLLFTFVFSSSLTSSYFDPHVSAFEIPWG</sequence>